<dbReference type="Pfam" id="PF24681">
    <property type="entry name" value="Kelch_KLHDC2_KLHL20_DRC7"/>
    <property type="match status" value="1"/>
</dbReference>
<gene>
    <name evidence="4" type="ORF">CPELLU_LOCUS7276</name>
</gene>
<evidence type="ECO:0000256" key="3">
    <source>
        <dbReference type="SAM" id="Phobius"/>
    </source>
</evidence>
<dbReference type="AlphaFoldDB" id="A0A9N9GGY2"/>
<evidence type="ECO:0000256" key="2">
    <source>
        <dbReference type="ARBA" id="ARBA00022737"/>
    </source>
</evidence>
<dbReference type="EMBL" id="CAJVQA010004820">
    <property type="protein sequence ID" value="CAG8607232.1"/>
    <property type="molecule type" value="Genomic_DNA"/>
</dbReference>
<comment type="caution">
    <text evidence="4">The sequence shown here is derived from an EMBL/GenBank/DDBJ whole genome shotgun (WGS) entry which is preliminary data.</text>
</comment>
<name>A0A9N9GGY2_9GLOM</name>
<proteinExistence type="predicted"/>
<keyword evidence="3" id="KW-0472">Membrane</keyword>
<protein>
    <submittedName>
        <fullName evidence="4">15692_t:CDS:1</fullName>
    </submittedName>
</protein>
<dbReference type="SUPFAM" id="SSF117281">
    <property type="entry name" value="Kelch motif"/>
    <property type="match status" value="1"/>
</dbReference>
<keyword evidence="1" id="KW-0880">Kelch repeat</keyword>
<dbReference type="PANTHER" id="PTHR46093:SF18">
    <property type="entry name" value="FIBRONECTIN TYPE-III DOMAIN-CONTAINING PROTEIN"/>
    <property type="match status" value="1"/>
</dbReference>
<dbReference type="Proteomes" id="UP000789759">
    <property type="component" value="Unassembled WGS sequence"/>
</dbReference>
<dbReference type="Gene3D" id="2.120.10.80">
    <property type="entry name" value="Kelch-type beta propeller"/>
    <property type="match status" value="2"/>
</dbReference>
<dbReference type="PANTHER" id="PTHR46093">
    <property type="entry name" value="ACYL-COA-BINDING DOMAIN-CONTAINING PROTEIN 5"/>
    <property type="match status" value="1"/>
</dbReference>
<sequence length="460" mass="51238">MSFKPGIRQRHTATFIDNKLYILGGALGNQSGSDPGREFFYLDFSVSFDTKNLVWVDLTNMNVVPSHFDATAIKGGPNNKTLFLSGSPSRPIYAFDAQNSSWSIPLIVGYDSIRVIGEVINFKGESYKFGGFSDVTNRFTVDMVILNTINLSWRRGSILNAPSARCCYGSALLPNQVIVYFGGYDGTILGLNEAYLYDTINDSWNTRPISGQIPSNRSSFANVLGLDNKRIIVFGGVSDIGYSTTDALYVLDVINFQCQTNESDVLLLDISNDNEYVWAYDYISTIPTISATPTIPIATPQTDNMSITIKIIIGISLGILISILIVGGFFFYKNKLARGIPTPGNEKGDNSNNEVVNTIIPTPGNDEKNKVDAFEHSRNTSYYGQFILTDPTRSKFMPKTEELKTNSSHKLRGHNLREKVIILNATKAYRDDSEFNWHLSKEPEFDEWSLDIVNDLSMNQ</sequence>
<keyword evidence="3" id="KW-1133">Transmembrane helix</keyword>
<dbReference type="InterPro" id="IPR015915">
    <property type="entry name" value="Kelch-typ_b-propeller"/>
</dbReference>
<keyword evidence="5" id="KW-1185">Reference proteome</keyword>
<keyword evidence="2" id="KW-0677">Repeat</keyword>
<accession>A0A9N9GGY2</accession>
<dbReference type="OrthoDB" id="432528at2759"/>
<evidence type="ECO:0000313" key="4">
    <source>
        <dbReference type="EMBL" id="CAG8607232.1"/>
    </source>
</evidence>
<organism evidence="4 5">
    <name type="scientific">Cetraspora pellucida</name>
    <dbReference type="NCBI Taxonomy" id="1433469"/>
    <lineage>
        <taxon>Eukaryota</taxon>
        <taxon>Fungi</taxon>
        <taxon>Fungi incertae sedis</taxon>
        <taxon>Mucoromycota</taxon>
        <taxon>Glomeromycotina</taxon>
        <taxon>Glomeromycetes</taxon>
        <taxon>Diversisporales</taxon>
        <taxon>Gigasporaceae</taxon>
        <taxon>Cetraspora</taxon>
    </lineage>
</organism>
<reference evidence="4" key="1">
    <citation type="submission" date="2021-06" db="EMBL/GenBank/DDBJ databases">
        <authorList>
            <person name="Kallberg Y."/>
            <person name="Tangrot J."/>
            <person name="Rosling A."/>
        </authorList>
    </citation>
    <scope>NUCLEOTIDE SEQUENCE</scope>
    <source>
        <strain evidence="4">FL966</strain>
    </source>
</reference>
<evidence type="ECO:0000256" key="1">
    <source>
        <dbReference type="ARBA" id="ARBA00022441"/>
    </source>
</evidence>
<evidence type="ECO:0000313" key="5">
    <source>
        <dbReference type="Proteomes" id="UP000789759"/>
    </source>
</evidence>
<feature type="transmembrane region" description="Helical" evidence="3">
    <location>
        <begin position="311"/>
        <end position="332"/>
    </location>
</feature>
<keyword evidence="3" id="KW-0812">Transmembrane</keyword>